<sequence>MAYQGGYGGGGGGGGSGGGGGRSASQRSHAGPTAQRAARGGHGEDHTRQQYGARQPYNEYNDGYNYDSQAGANKVVQDLILHEAWAQGLVRDYRREELLPACEAEVDRNIILLLIMVSYWQNNDDGFANTRVFEPIFSSGRRPPPNQPDSTYGGYDQDQQLAGQMSSMDLNAQRSRRPDEYGRPMTAGGRAQHAGYGEMQQDMRAGPAGPAGPAARGNYAAYDARHNGPQSPTSNDSGYPGRSMTVPLKNPGAGHSMAPPQRRGDTAPFNGAGDMGGNSIPPPPRPATAGSHRPPPQRTYPQSPPAVPQGYYGGGGGGGPAGAVGGVGNHYEPGHGIPPGPGPTSQAYAPFSEQPYDSYYGSSQMSGGSDQQPSVYDAHSGQSTFADYHSSATSADHGRQSYDQAFRAPPRQPPHGAHGVPRLHHAKSEANFHQPQAAVFEMAADIPSVPPVPTIPQMSPYQLEFSHGYGEAPPPSGYDQLPPRGPSAPPGAMYDTRRGFEANPSMSRHNPIPSLTPGPGPGPGPDIHTAHPTPIRPGLMPTSIINTNDRPPPVRNYSAMSQQPQAQAQQQYGQTRPPPPLLQQQQQYQEQQYQQQQPQQYQQHREQYQEQQYQQPPPIQSGSSYPPPPVEAEQIEEPVSAHQLERLRMAIKANASDQDSALKLAKKLIEAAEILAPRLPDPKQRTKARDRYLQDAQKVLKKLAIAENEEAMYVLADSLGKGLFGHEPDTKEAFTLYQSAAKLGHAQAAYRTAVCCEIGHEEGGGTRKDPLKAMQWYKRAATLGDPPAMYKVGMILLKGLLGQPRNPREAVDWLQRAAEKADKENPHSLHELGLLYESAQPSDAIVRDELYAFGLFQQAATLGYKFSQFRLGLAYELGQLGVDKDERQSIYWYSQAAQQEEHQSELALSGWYLTGSPGILNQSDTEAYLWARKAAVSGLAKAEYAMGYFTEMGIGVAPNLEDAKRWYWRAAAQDLPKARECLEDLKRVGKNGQPRPRERITRSRIERRHESDCSIIPNHASVITTISFYTSLLYENRTHFYASLLKWWTTGWTTKCGLGIILRQSPAYKATIVAAAAAPPTSPGLDANPLGQKSPVEQLARVNHPGPILGLAGVEAQQRGHRGNHVRHGQALGEGGGRAVHNVGAVKLDGRKGHAALSFTHAALEEGLEEREDAVTGWAPGCGPESDEGGAGGGREGEIQIPWSR</sequence>
<feature type="compositionally biased region" description="Polar residues" evidence="2">
    <location>
        <begin position="380"/>
        <end position="394"/>
    </location>
</feature>
<feature type="region of interest" description="Disordered" evidence="2">
    <location>
        <begin position="136"/>
        <end position="157"/>
    </location>
</feature>
<comment type="caution">
    <text evidence="3">The sequence shown here is derived from an EMBL/GenBank/DDBJ whole genome shotgun (WGS) entry which is preliminary data.</text>
</comment>
<evidence type="ECO:0000313" key="3">
    <source>
        <dbReference type="EMBL" id="KAG6016583.1"/>
    </source>
</evidence>
<feature type="compositionally biased region" description="Pro residues" evidence="2">
    <location>
        <begin position="615"/>
        <end position="630"/>
    </location>
</feature>
<feature type="compositionally biased region" description="Low complexity" evidence="2">
    <location>
        <begin position="582"/>
        <end position="602"/>
    </location>
</feature>
<dbReference type="SUPFAM" id="SSF81901">
    <property type="entry name" value="HCP-like"/>
    <property type="match status" value="1"/>
</dbReference>
<feature type="compositionally biased region" description="Pro residues" evidence="2">
    <location>
        <begin position="514"/>
        <end position="524"/>
    </location>
</feature>
<organism evidence="3 4">
    <name type="scientific">Claviceps pusilla</name>
    <dbReference type="NCBI Taxonomy" id="123648"/>
    <lineage>
        <taxon>Eukaryota</taxon>
        <taxon>Fungi</taxon>
        <taxon>Dikarya</taxon>
        <taxon>Ascomycota</taxon>
        <taxon>Pezizomycotina</taxon>
        <taxon>Sordariomycetes</taxon>
        <taxon>Hypocreomycetidae</taxon>
        <taxon>Hypocreales</taxon>
        <taxon>Clavicipitaceae</taxon>
        <taxon>Claviceps</taxon>
    </lineage>
</organism>
<feature type="region of interest" description="Disordered" evidence="2">
    <location>
        <begin position="169"/>
        <end position="192"/>
    </location>
</feature>
<keyword evidence="4" id="KW-1185">Reference proteome</keyword>
<dbReference type="InterPro" id="IPR051726">
    <property type="entry name" value="Chitin_Synth_Reg"/>
</dbReference>
<dbReference type="Gene3D" id="1.25.40.10">
    <property type="entry name" value="Tetratricopeptide repeat domain"/>
    <property type="match status" value="2"/>
</dbReference>
<feature type="compositionally biased region" description="Gly residues" evidence="2">
    <location>
        <begin position="311"/>
        <end position="328"/>
    </location>
</feature>
<evidence type="ECO:0008006" key="5">
    <source>
        <dbReference type="Google" id="ProtNLM"/>
    </source>
</evidence>
<dbReference type="PANTHER" id="PTHR46430:SF3">
    <property type="entry name" value="ACTIVATOR OF C KINASE PROTEIN 1"/>
    <property type="match status" value="1"/>
</dbReference>
<dbReference type="EMBL" id="SRPW01000236">
    <property type="protein sequence ID" value="KAG6016583.1"/>
    <property type="molecule type" value="Genomic_DNA"/>
</dbReference>
<feature type="compositionally biased region" description="Pro residues" evidence="2">
    <location>
        <begin position="293"/>
        <end position="307"/>
    </location>
</feature>
<dbReference type="SMART" id="SM00671">
    <property type="entry name" value="SEL1"/>
    <property type="match status" value="7"/>
</dbReference>
<protein>
    <recommendedName>
        <fullName evidence="5">SKT5 protein</fullName>
    </recommendedName>
</protein>
<dbReference type="InterPro" id="IPR006597">
    <property type="entry name" value="Sel1-like"/>
</dbReference>
<feature type="region of interest" description="Disordered" evidence="2">
    <location>
        <begin position="1179"/>
        <end position="1205"/>
    </location>
</feature>
<dbReference type="Proteomes" id="UP000748025">
    <property type="component" value="Unassembled WGS sequence"/>
</dbReference>
<dbReference type="Pfam" id="PF08238">
    <property type="entry name" value="Sel1"/>
    <property type="match status" value="7"/>
</dbReference>
<accession>A0A9P7NFH7</accession>
<feature type="compositionally biased region" description="Low complexity" evidence="2">
    <location>
        <begin position="356"/>
        <end position="374"/>
    </location>
</feature>
<feature type="region of interest" description="Disordered" evidence="2">
    <location>
        <begin position="464"/>
        <end position="634"/>
    </location>
</feature>
<feature type="region of interest" description="Disordered" evidence="2">
    <location>
        <begin position="222"/>
        <end position="435"/>
    </location>
</feature>
<dbReference type="OrthoDB" id="272077at2759"/>
<dbReference type="InterPro" id="IPR011990">
    <property type="entry name" value="TPR-like_helical_dom_sf"/>
</dbReference>
<evidence type="ECO:0000256" key="2">
    <source>
        <dbReference type="SAM" id="MobiDB-lite"/>
    </source>
</evidence>
<feature type="region of interest" description="Disordered" evidence="2">
    <location>
        <begin position="1"/>
        <end position="51"/>
    </location>
</feature>
<feature type="compositionally biased region" description="Gly residues" evidence="2">
    <location>
        <begin position="1"/>
        <end position="22"/>
    </location>
</feature>
<evidence type="ECO:0000313" key="4">
    <source>
        <dbReference type="Proteomes" id="UP000748025"/>
    </source>
</evidence>
<evidence type="ECO:0000256" key="1">
    <source>
        <dbReference type="ARBA" id="ARBA00022737"/>
    </source>
</evidence>
<feature type="compositionally biased region" description="Polar residues" evidence="2">
    <location>
        <begin position="228"/>
        <end position="237"/>
    </location>
</feature>
<proteinExistence type="predicted"/>
<dbReference type="PANTHER" id="PTHR46430">
    <property type="entry name" value="PROTEIN SKT5-RELATED"/>
    <property type="match status" value="1"/>
</dbReference>
<gene>
    <name evidence="3" type="ORF">E4U43_003490</name>
</gene>
<keyword evidence="1" id="KW-0677">Repeat</keyword>
<name>A0A9P7NFH7_9HYPO</name>
<reference evidence="3" key="1">
    <citation type="journal article" date="2020" name="bioRxiv">
        <title>Whole genome comparisons of ergot fungi reveals the divergence and evolution of species within the genus Claviceps are the result of varying mechanisms driving genome evolution and host range expansion.</title>
        <authorList>
            <person name="Wyka S.A."/>
            <person name="Mondo S.J."/>
            <person name="Liu M."/>
            <person name="Dettman J."/>
            <person name="Nalam V."/>
            <person name="Broders K.D."/>
        </authorList>
    </citation>
    <scope>NUCLEOTIDE SEQUENCE</scope>
    <source>
        <strain evidence="3">CCC 602</strain>
    </source>
</reference>
<dbReference type="AlphaFoldDB" id="A0A9P7NFH7"/>
<feature type="compositionally biased region" description="Low complexity" evidence="2">
    <location>
        <begin position="562"/>
        <end position="571"/>
    </location>
</feature>